<evidence type="ECO:0000256" key="5">
    <source>
        <dbReference type="ARBA" id="ARBA00011245"/>
    </source>
</evidence>
<feature type="compositionally biased region" description="Polar residues" evidence="14">
    <location>
        <begin position="54"/>
        <end position="75"/>
    </location>
</feature>
<dbReference type="CDD" id="cd07758">
    <property type="entry name" value="ThTPase"/>
    <property type="match status" value="1"/>
</dbReference>
<keyword evidence="11" id="KW-0460">Magnesium</keyword>
<evidence type="ECO:0000256" key="3">
    <source>
        <dbReference type="ARBA" id="ARBA00004496"/>
    </source>
</evidence>
<dbReference type="Pfam" id="PF01928">
    <property type="entry name" value="CYTH"/>
    <property type="match status" value="1"/>
</dbReference>
<sequence length="298" mass="32975">MMKAARTLAKVAPSASSRRLVGSMLPITRRAVFGRSVFGRSVFGRSVFGRSYTPSAAQQTRRQLSSGGPIQSNPTAGHKAVSRFILEIERKFEPTAHSMQQLASNTGTPPFESLIHHGTTRFEDAYYDTSDEILCKAGVWLRRRGNKWEVKVRVGGDFTNSAFEEITNVDDISAMLGKLVPGTALDPHDGLTGGRVEEVAKFISERKNFLVDGKFTVVLDETDFGHVVGEVELERIIPATGGEEDISEAKKIKDQDRAEMMADLDREIDDFMKRYVWAFPPGNPVGKLSAYYALKKGQ</sequence>
<evidence type="ECO:0000259" key="15">
    <source>
        <dbReference type="SMART" id="SM01118"/>
    </source>
</evidence>
<dbReference type="GO" id="GO:0000287">
    <property type="term" value="F:magnesium ion binding"/>
    <property type="evidence" value="ECO:0007669"/>
    <property type="project" value="TreeGrafter"/>
</dbReference>
<evidence type="ECO:0000256" key="6">
    <source>
        <dbReference type="ARBA" id="ARBA00012378"/>
    </source>
</evidence>
<protein>
    <recommendedName>
        <fullName evidence="7">Thiamine-triphosphatase</fullName>
        <ecNumber evidence="6">3.6.1.28</ecNumber>
    </recommendedName>
</protein>
<keyword evidence="17" id="KW-1185">Reference proteome</keyword>
<dbReference type="InterPro" id="IPR033469">
    <property type="entry name" value="CYTH-like_dom_sf"/>
</dbReference>
<evidence type="ECO:0000256" key="2">
    <source>
        <dbReference type="ARBA" id="ARBA00002106"/>
    </source>
</evidence>
<reference evidence="16" key="1">
    <citation type="submission" date="2014-12" db="EMBL/GenBank/DDBJ databases">
        <title>Genome Sequence of Valsa Canker Pathogens Uncovers a Specific Adaption of Colonization on Woody Bark.</title>
        <authorList>
            <person name="Yin Z."/>
            <person name="Liu H."/>
            <person name="Gao X."/>
            <person name="Li Z."/>
            <person name="Song N."/>
            <person name="Ke X."/>
            <person name="Dai Q."/>
            <person name="Wu Y."/>
            <person name="Sun Y."/>
            <person name="Xu J.-R."/>
            <person name="Kang Z.K."/>
            <person name="Wang L."/>
            <person name="Huang L."/>
        </authorList>
    </citation>
    <scope>NUCLEOTIDE SEQUENCE [LARGE SCALE GENOMIC DNA]</scope>
    <source>
        <strain evidence="16">03-8</strain>
    </source>
</reference>
<dbReference type="EMBL" id="CM003098">
    <property type="protein sequence ID" value="KUI65359.1"/>
    <property type="molecule type" value="Genomic_DNA"/>
</dbReference>
<dbReference type="OrthoDB" id="442176at2759"/>
<dbReference type="EC" id="3.6.1.28" evidence="6"/>
<evidence type="ECO:0000256" key="7">
    <source>
        <dbReference type="ARBA" id="ARBA00020088"/>
    </source>
</evidence>
<keyword evidence="10" id="KW-0378">Hydrolase</keyword>
<dbReference type="PANTHER" id="PTHR14586">
    <property type="entry name" value="THIAMINE-TRIPHOSPHATASE"/>
    <property type="match status" value="1"/>
</dbReference>
<evidence type="ECO:0000313" key="16">
    <source>
        <dbReference type="EMBL" id="KUI65359.1"/>
    </source>
</evidence>
<keyword evidence="8" id="KW-0963">Cytoplasm</keyword>
<proteinExistence type="inferred from homology"/>
<comment type="similarity">
    <text evidence="4">Belongs to the ThTPase family.</text>
</comment>
<dbReference type="GO" id="GO:0050333">
    <property type="term" value="F:thiamine triphosphate phosphatase activity"/>
    <property type="evidence" value="ECO:0007669"/>
    <property type="project" value="UniProtKB-EC"/>
</dbReference>
<evidence type="ECO:0000256" key="11">
    <source>
        <dbReference type="ARBA" id="ARBA00022842"/>
    </source>
</evidence>
<dbReference type="Gene3D" id="2.40.320.10">
    <property type="entry name" value="Hypothetical Protein Pfu-838710-001"/>
    <property type="match status" value="1"/>
</dbReference>
<gene>
    <name evidence="16" type="ORF">VM1G_11263</name>
</gene>
<evidence type="ECO:0000256" key="4">
    <source>
        <dbReference type="ARBA" id="ARBA00008181"/>
    </source>
</evidence>
<dbReference type="GO" id="GO:0006772">
    <property type="term" value="P:thiamine metabolic process"/>
    <property type="evidence" value="ECO:0007669"/>
    <property type="project" value="InterPro"/>
</dbReference>
<dbReference type="AlphaFoldDB" id="A0A194VMG3"/>
<comment type="catalytic activity">
    <reaction evidence="13">
        <text>thiamine triphosphate + H2O = thiamine diphosphate + phosphate + H(+)</text>
        <dbReference type="Rhea" id="RHEA:11744"/>
        <dbReference type="ChEBI" id="CHEBI:15377"/>
        <dbReference type="ChEBI" id="CHEBI:15378"/>
        <dbReference type="ChEBI" id="CHEBI:43474"/>
        <dbReference type="ChEBI" id="CHEBI:58937"/>
        <dbReference type="ChEBI" id="CHEBI:58938"/>
        <dbReference type="EC" id="3.6.1.28"/>
    </reaction>
</comment>
<dbReference type="Proteomes" id="UP000078559">
    <property type="component" value="Chromosome 1"/>
</dbReference>
<dbReference type="GO" id="GO:0005737">
    <property type="term" value="C:cytoplasm"/>
    <property type="evidence" value="ECO:0007669"/>
    <property type="project" value="UniProtKB-SubCell"/>
</dbReference>
<dbReference type="SUPFAM" id="SSF55154">
    <property type="entry name" value="CYTH-like phosphatases"/>
    <property type="match status" value="1"/>
</dbReference>
<evidence type="ECO:0000313" key="17">
    <source>
        <dbReference type="Proteomes" id="UP000078559"/>
    </source>
</evidence>
<evidence type="ECO:0000256" key="8">
    <source>
        <dbReference type="ARBA" id="ARBA00022490"/>
    </source>
</evidence>
<evidence type="ECO:0000256" key="13">
    <source>
        <dbReference type="ARBA" id="ARBA00048194"/>
    </source>
</evidence>
<dbReference type="InterPro" id="IPR039582">
    <property type="entry name" value="THTPA"/>
</dbReference>
<evidence type="ECO:0000256" key="1">
    <source>
        <dbReference type="ARBA" id="ARBA00001946"/>
    </source>
</evidence>
<dbReference type="GO" id="GO:0042357">
    <property type="term" value="P:thiamine diphosphate metabolic process"/>
    <property type="evidence" value="ECO:0007669"/>
    <property type="project" value="TreeGrafter"/>
</dbReference>
<evidence type="ECO:0000256" key="12">
    <source>
        <dbReference type="ARBA" id="ARBA00022990"/>
    </source>
</evidence>
<dbReference type="PANTHER" id="PTHR14586:SF1">
    <property type="entry name" value="THIAMINE-TRIPHOSPHATASE"/>
    <property type="match status" value="1"/>
</dbReference>
<comment type="cofactor">
    <cofactor evidence="1">
        <name>Mg(2+)</name>
        <dbReference type="ChEBI" id="CHEBI:18420"/>
    </cofactor>
</comment>
<comment type="function">
    <text evidence="2">Hydrolase highly specific for thiamine triphosphate (ThTP).</text>
</comment>
<feature type="region of interest" description="Disordered" evidence="14">
    <location>
        <begin position="54"/>
        <end position="77"/>
    </location>
</feature>
<evidence type="ECO:0000256" key="14">
    <source>
        <dbReference type="SAM" id="MobiDB-lite"/>
    </source>
</evidence>
<keyword evidence="12" id="KW-0007">Acetylation</keyword>
<name>A0A194VMG3_CYTMA</name>
<dbReference type="SMR" id="A0A194VMG3"/>
<comment type="subcellular location">
    <subcellularLocation>
        <location evidence="3">Cytoplasm</location>
    </subcellularLocation>
</comment>
<dbReference type="InterPro" id="IPR012177">
    <property type="entry name" value="ThTPase_euk"/>
</dbReference>
<dbReference type="SMART" id="SM01118">
    <property type="entry name" value="CYTH"/>
    <property type="match status" value="1"/>
</dbReference>
<keyword evidence="9" id="KW-0479">Metal-binding</keyword>
<accession>A0A194VMG3</accession>
<comment type="subunit">
    <text evidence="5">Monomer.</text>
</comment>
<feature type="domain" description="CYTH" evidence="15">
    <location>
        <begin position="85"/>
        <end position="267"/>
    </location>
</feature>
<evidence type="ECO:0000256" key="10">
    <source>
        <dbReference type="ARBA" id="ARBA00022801"/>
    </source>
</evidence>
<organism evidence="16 17">
    <name type="scientific">Cytospora mali</name>
    <name type="common">Apple Valsa canker fungus</name>
    <name type="synonym">Valsa mali</name>
    <dbReference type="NCBI Taxonomy" id="578113"/>
    <lineage>
        <taxon>Eukaryota</taxon>
        <taxon>Fungi</taxon>
        <taxon>Dikarya</taxon>
        <taxon>Ascomycota</taxon>
        <taxon>Pezizomycotina</taxon>
        <taxon>Sordariomycetes</taxon>
        <taxon>Sordariomycetidae</taxon>
        <taxon>Diaporthales</taxon>
        <taxon>Cytosporaceae</taxon>
        <taxon>Cytospora</taxon>
    </lineage>
</organism>
<dbReference type="InterPro" id="IPR023577">
    <property type="entry name" value="CYTH_domain"/>
</dbReference>
<evidence type="ECO:0000256" key="9">
    <source>
        <dbReference type="ARBA" id="ARBA00022723"/>
    </source>
</evidence>